<sequence length="503" mass="52251">MHEEGIGAWAARRARRTPHRTAVVHGDGLRISYAGLYAHATRIAHTLRRHGVRKGDRVGFLGPNRPEFLASLFATGLLGAVFVPFNVRLGPPELACQLADCGARVLLRTGRSPGAPAGTGVPVVVVDAAGEAAPAPPVEETVTPDDPCVILYTSGTTGHPKGAVLTHANLTWNAVNVLIDMDLTTDETALIAAPLYHAAALGMQALPVLLKGGTCVLMESFDAGAALGAVERHRVTSLFGVPTMFRRIAAHPRWPDADLSSLRTLVCGGAQVPEALVGTYARRGLVLRQGYGMTEAAPGVLLTPPGPAGAAPGPAGVPHLFTDVRVVVPGPNGPAGSADEETADAAVGETGELLVHGPNVMAGYWNRPQETAAVFTDGWLHTGDAARADADGGVTVVDRIKEMIISGGENIYPAEVEHALLAHPDVADCAVIPVPDTEWGEVGRAVLVAAPGVVLDPDEVLASLSGRLAGYKIPRSAVVAPDLPRTGTGKAVRRQLKDRYGAP</sequence>
<evidence type="ECO:0000313" key="5">
    <source>
        <dbReference type="EMBL" id="GCD33248.1"/>
    </source>
</evidence>
<dbReference type="GeneID" id="95620013"/>
<proteinExistence type="inferred from homology"/>
<dbReference type="InterPro" id="IPR042099">
    <property type="entry name" value="ANL_N_sf"/>
</dbReference>
<dbReference type="OrthoDB" id="9803968at2"/>
<dbReference type="InterPro" id="IPR000873">
    <property type="entry name" value="AMP-dep_synth/lig_dom"/>
</dbReference>
<organism evidence="5 6">
    <name type="scientific">Streptomyces chrestomyceticus JCM 4735</name>
    <dbReference type="NCBI Taxonomy" id="1306181"/>
    <lineage>
        <taxon>Bacteria</taxon>
        <taxon>Bacillati</taxon>
        <taxon>Actinomycetota</taxon>
        <taxon>Actinomycetes</taxon>
        <taxon>Kitasatosporales</taxon>
        <taxon>Streptomycetaceae</taxon>
        <taxon>Streptomyces</taxon>
    </lineage>
</organism>
<gene>
    <name evidence="5" type="ORF">OEIGOIKO_00967</name>
</gene>
<dbReference type="PROSITE" id="PS00455">
    <property type="entry name" value="AMP_BINDING"/>
    <property type="match status" value="1"/>
</dbReference>
<comment type="similarity">
    <text evidence="1">Belongs to the ATP-dependent AMP-binding enzyme family.</text>
</comment>
<dbReference type="PANTHER" id="PTHR43201">
    <property type="entry name" value="ACYL-COA SYNTHETASE"/>
    <property type="match status" value="1"/>
</dbReference>
<accession>A0A7U9PVJ3</accession>
<protein>
    <submittedName>
        <fullName evidence="5">Fatty-acyl-CoA synthase</fullName>
    </submittedName>
</protein>
<comment type="caution">
    <text evidence="5">The sequence shown here is derived from an EMBL/GenBank/DDBJ whole genome shotgun (WGS) entry which is preliminary data.</text>
</comment>
<evidence type="ECO:0000259" key="3">
    <source>
        <dbReference type="Pfam" id="PF00501"/>
    </source>
</evidence>
<dbReference type="GO" id="GO:0006631">
    <property type="term" value="P:fatty acid metabolic process"/>
    <property type="evidence" value="ECO:0007669"/>
    <property type="project" value="TreeGrafter"/>
</dbReference>
<dbReference type="CDD" id="cd17631">
    <property type="entry name" value="FACL_FadD13-like"/>
    <property type="match status" value="1"/>
</dbReference>
<dbReference type="InterPro" id="IPR025110">
    <property type="entry name" value="AMP-bd_C"/>
</dbReference>
<dbReference type="Pfam" id="PF13193">
    <property type="entry name" value="AMP-binding_C"/>
    <property type="match status" value="1"/>
</dbReference>
<dbReference type="Gene3D" id="3.40.50.12780">
    <property type="entry name" value="N-terminal domain of ligase-like"/>
    <property type="match status" value="1"/>
</dbReference>
<evidence type="ECO:0000313" key="6">
    <source>
        <dbReference type="Proteomes" id="UP000287830"/>
    </source>
</evidence>
<dbReference type="GO" id="GO:0031956">
    <property type="term" value="F:medium-chain fatty acid-CoA ligase activity"/>
    <property type="evidence" value="ECO:0007669"/>
    <property type="project" value="TreeGrafter"/>
</dbReference>
<dbReference type="EMBL" id="BHZC01000001">
    <property type="protein sequence ID" value="GCD33248.1"/>
    <property type="molecule type" value="Genomic_DNA"/>
</dbReference>
<name>A0A7U9PVJ3_9ACTN</name>
<evidence type="ECO:0000256" key="2">
    <source>
        <dbReference type="ARBA" id="ARBA00022598"/>
    </source>
</evidence>
<feature type="domain" description="AMP-dependent synthetase/ligase" evidence="3">
    <location>
        <begin position="12"/>
        <end position="365"/>
    </location>
</feature>
<evidence type="ECO:0000256" key="1">
    <source>
        <dbReference type="ARBA" id="ARBA00006432"/>
    </source>
</evidence>
<dbReference type="InterPro" id="IPR020845">
    <property type="entry name" value="AMP-binding_CS"/>
</dbReference>
<keyword evidence="2" id="KW-0436">Ligase</keyword>
<dbReference type="PANTHER" id="PTHR43201:SF5">
    <property type="entry name" value="MEDIUM-CHAIN ACYL-COA LIGASE ACSF2, MITOCHONDRIAL"/>
    <property type="match status" value="1"/>
</dbReference>
<feature type="domain" description="AMP-binding enzyme C-terminal" evidence="4">
    <location>
        <begin position="415"/>
        <end position="490"/>
    </location>
</feature>
<evidence type="ECO:0000259" key="4">
    <source>
        <dbReference type="Pfam" id="PF13193"/>
    </source>
</evidence>
<dbReference type="AlphaFoldDB" id="A0A7U9PVJ3"/>
<dbReference type="Proteomes" id="UP000287830">
    <property type="component" value="Unassembled WGS sequence"/>
</dbReference>
<reference evidence="5 6" key="1">
    <citation type="submission" date="2018-11" db="EMBL/GenBank/DDBJ databases">
        <title>Whole genome sequence of Streptomyces chrestomyceticus NBRC 13444(T).</title>
        <authorList>
            <person name="Komaki H."/>
            <person name="Tamura T."/>
        </authorList>
    </citation>
    <scope>NUCLEOTIDE SEQUENCE [LARGE SCALE GENOMIC DNA]</scope>
    <source>
        <strain evidence="5 6">NBRC 13444</strain>
    </source>
</reference>
<dbReference type="RefSeq" id="WP_125043761.1">
    <property type="nucleotide sequence ID" value="NZ_BHZC01000001.1"/>
</dbReference>
<dbReference type="Gene3D" id="3.30.300.30">
    <property type="match status" value="1"/>
</dbReference>
<dbReference type="Pfam" id="PF00501">
    <property type="entry name" value="AMP-binding"/>
    <property type="match status" value="1"/>
</dbReference>
<dbReference type="InterPro" id="IPR045851">
    <property type="entry name" value="AMP-bd_C_sf"/>
</dbReference>
<dbReference type="SUPFAM" id="SSF56801">
    <property type="entry name" value="Acetyl-CoA synthetase-like"/>
    <property type="match status" value="1"/>
</dbReference>